<keyword evidence="1" id="KW-0812">Transmembrane</keyword>
<dbReference type="Proteomes" id="UP000000366">
    <property type="component" value="Chromosome"/>
</dbReference>
<accession>A2SCQ2</accession>
<reference evidence="2 3" key="1">
    <citation type="journal article" date="2007" name="J. Bacteriol.">
        <title>Whole-genome analysis of the methyl tert-butyl ether-degrading beta-proteobacterium Methylibium petroleiphilum PM1.</title>
        <authorList>
            <person name="Kane S.R."/>
            <person name="Chakicherla A.Y."/>
            <person name="Chain P.S.G."/>
            <person name="Schmidt R."/>
            <person name="Shin M.W."/>
            <person name="Legler T.C."/>
            <person name="Scow K.M."/>
            <person name="Larimer F.W."/>
            <person name="Lucas S.M."/>
            <person name="Richardson P.M."/>
            <person name="Hristova K.R."/>
        </authorList>
    </citation>
    <scope>NUCLEOTIDE SEQUENCE [LARGE SCALE GENOMIC DNA]</scope>
    <source>
        <strain evidence="3">ATCC BAA-1232 / LMG 22953 / PM1</strain>
    </source>
</reference>
<evidence type="ECO:0000313" key="2">
    <source>
        <dbReference type="EMBL" id="ABM93341.1"/>
    </source>
</evidence>
<gene>
    <name evidence="2" type="ordered locus">Mpe_A0379</name>
</gene>
<feature type="transmembrane region" description="Helical" evidence="1">
    <location>
        <begin position="42"/>
        <end position="65"/>
    </location>
</feature>
<name>A2SCQ2_METPP</name>
<organism evidence="2 3">
    <name type="scientific">Methylibium petroleiphilum (strain ATCC BAA-1232 / LMG 22953 / PM1)</name>
    <dbReference type="NCBI Taxonomy" id="420662"/>
    <lineage>
        <taxon>Bacteria</taxon>
        <taxon>Pseudomonadati</taxon>
        <taxon>Pseudomonadota</taxon>
        <taxon>Betaproteobacteria</taxon>
        <taxon>Burkholderiales</taxon>
        <taxon>Sphaerotilaceae</taxon>
        <taxon>Methylibium</taxon>
    </lineage>
</organism>
<dbReference type="HOGENOM" id="CLU_1852886_0_0_4"/>
<protein>
    <recommendedName>
        <fullName evidence="4">Transmembrane protein</fullName>
    </recommendedName>
</protein>
<sequence>MNHRRTIGLAWALAFGGGAVFLANHLLRVAMGAGTGGHEVSFWVVQVAALAAVTGCAAVGGGLAVGARWGSLGMRVLGPLVLLYLFAYNVFGGERPWWLGAGALVLTALVAVSVFLAYKSPTKVPPNPSFKRTPDGAA</sequence>
<feature type="transmembrane region" description="Helical" evidence="1">
    <location>
        <begin position="72"/>
        <end position="91"/>
    </location>
</feature>
<dbReference type="KEGG" id="mpt:Mpe_A0379"/>
<evidence type="ECO:0000256" key="1">
    <source>
        <dbReference type="SAM" id="Phobius"/>
    </source>
</evidence>
<evidence type="ECO:0000313" key="3">
    <source>
        <dbReference type="Proteomes" id="UP000000366"/>
    </source>
</evidence>
<dbReference type="STRING" id="420662.Mpe_A0379"/>
<dbReference type="AlphaFoldDB" id="A2SCQ2"/>
<proteinExistence type="predicted"/>
<keyword evidence="3" id="KW-1185">Reference proteome</keyword>
<keyword evidence="1" id="KW-0472">Membrane</keyword>
<dbReference type="EMBL" id="CP000555">
    <property type="protein sequence ID" value="ABM93341.1"/>
    <property type="molecule type" value="Genomic_DNA"/>
</dbReference>
<evidence type="ECO:0008006" key="4">
    <source>
        <dbReference type="Google" id="ProtNLM"/>
    </source>
</evidence>
<feature type="transmembrane region" description="Helical" evidence="1">
    <location>
        <begin position="97"/>
        <end position="118"/>
    </location>
</feature>
<keyword evidence="1" id="KW-1133">Transmembrane helix</keyword>